<gene>
    <name evidence="2" type="ORF">CCUS01_11074</name>
</gene>
<proteinExistence type="predicted"/>
<accession>A0AAI9U894</accession>
<keyword evidence="3" id="KW-1185">Reference proteome</keyword>
<evidence type="ECO:0000256" key="1">
    <source>
        <dbReference type="SAM" id="MobiDB-lite"/>
    </source>
</evidence>
<comment type="caution">
    <text evidence="2">The sequence shown here is derived from an EMBL/GenBank/DDBJ whole genome shotgun (WGS) entry which is preliminary data.</text>
</comment>
<dbReference type="EMBL" id="MPDP01000299">
    <property type="protein sequence ID" value="KAK1451287.1"/>
    <property type="molecule type" value="Genomic_DNA"/>
</dbReference>
<feature type="region of interest" description="Disordered" evidence="1">
    <location>
        <begin position="44"/>
        <end position="67"/>
    </location>
</feature>
<sequence>MSMSMSISLSFSDHPITSCPWTIPSVPPSAEGDPVNDEATACHRTNRGLMSYPPSKQTKNMESEGRVSEKYKRAQLERLDFIHFIFLSHHQIPGLS</sequence>
<dbReference type="Proteomes" id="UP001239213">
    <property type="component" value="Unassembled WGS sequence"/>
</dbReference>
<protein>
    <submittedName>
        <fullName evidence="2">Uncharacterized protein</fullName>
    </submittedName>
</protein>
<dbReference type="AlphaFoldDB" id="A0AAI9U894"/>
<evidence type="ECO:0000313" key="2">
    <source>
        <dbReference type="EMBL" id="KAK1451287.1"/>
    </source>
</evidence>
<organism evidence="2 3">
    <name type="scientific">Colletotrichum cuscutae</name>
    <dbReference type="NCBI Taxonomy" id="1209917"/>
    <lineage>
        <taxon>Eukaryota</taxon>
        <taxon>Fungi</taxon>
        <taxon>Dikarya</taxon>
        <taxon>Ascomycota</taxon>
        <taxon>Pezizomycotina</taxon>
        <taxon>Sordariomycetes</taxon>
        <taxon>Hypocreomycetidae</taxon>
        <taxon>Glomerellales</taxon>
        <taxon>Glomerellaceae</taxon>
        <taxon>Colletotrichum</taxon>
        <taxon>Colletotrichum acutatum species complex</taxon>
    </lineage>
</organism>
<evidence type="ECO:0000313" key="3">
    <source>
        <dbReference type="Proteomes" id="UP001239213"/>
    </source>
</evidence>
<name>A0AAI9U894_9PEZI</name>
<reference evidence="2" key="1">
    <citation type="submission" date="2016-11" db="EMBL/GenBank/DDBJ databases">
        <title>The genome sequence of Colletotrichum cuscutae.</title>
        <authorList>
            <person name="Baroncelli R."/>
        </authorList>
    </citation>
    <scope>NUCLEOTIDE SEQUENCE</scope>
    <source>
        <strain evidence="2">IMI 304802</strain>
    </source>
</reference>